<dbReference type="InterPro" id="IPR017782">
    <property type="entry name" value="Hydroxyacylglutathione_Hdrlase"/>
</dbReference>
<evidence type="ECO:0000256" key="7">
    <source>
        <dbReference type="HAMAP-Rule" id="MF_01374"/>
    </source>
</evidence>
<comment type="subunit">
    <text evidence="7">Monomer.</text>
</comment>
<organism evidence="9 10">
    <name type="scientific">Rheinheimera lutimaris</name>
    <dbReference type="NCBI Taxonomy" id="2740584"/>
    <lineage>
        <taxon>Bacteria</taxon>
        <taxon>Pseudomonadati</taxon>
        <taxon>Pseudomonadota</taxon>
        <taxon>Gammaproteobacteria</taxon>
        <taxon>Chromatiales</taxon>
        <taxon>Chromatiaceae</taxon>
        <taxon>Rheinheimera</taxon>
    </lineage>
</organism>
<dbReference type="Proteomes" id="UP000523161">
    <property type="component" value="Unassembled WGS sequence"/>
</dbReference>
<evidence type="ECO:0000256" key="2">
    <source>
        <dbReference type="ARBA" id="ARBA00004963"/>
    </source>
</evidence>
<feature type="binding site" evidence="7">
    <location>
        <position position="59"/>
    </location>
    <ligand>
        <name>Zn(2+)</name>
        <dbReference type="ChEBI" id="CHEBI:29105"/>
        <label>2</label>
    </ligand>
</feature>
<evidence type="ECO:0000256" key="6">
    <source>
        <dbReference type="ARBA" id="ARBA00022833"/>
    </source>
</evidence>
<dbReference type="GO" id="GO:0019243">
    <property type="term" value="P:methylglyoxal catabolic process to D-lactate via S-lactoyl-glutathione"/>
    <property type="evidence" value="ECO:0007669"/>
    <property type="project" value="UniProtKB-UniRule"/>
</dbReference>
<evidence type="ECO:0000313" key="9">
    <source>
        <dbReference type="EMBL" id="NRQ43926.1"/>
    </source>
</evidence>
<feature type="binding site" evidence="7">
    <location>
        <position position="60"/>
    </location>
    <ligand>
        <name>Zn(2+)</name>
        <dbReference type="ChEBI" id="CHEBI:29105"/>
        <label>2</label>
    </ligand>
</feature>
<protein>
    <recommendedName>
        <fullName evidence="7">Hydroxyacylglutathione hydrolase</fullName>
        <ecNumber evidence="7">3.1.2.6</ecNumber>
    </recommendedName>
    <alternativeName>
        <fullName evidence="7">Glyoxalase II</fullName>
        <shortName evidence="7">Glx II</shortName>
    </alternativeName>
</protein>
<comment type="caution">
    <text evidence="9">The sequence shown here is derived from an EMBL/GenBank/DDBJ whole genome shotgun (WGS) entry which is preliminary data.</text>
</comment>
<dbReference type="NCBIfam" id="TIGR03413">
    <property type="entry name" value="GSH_gloB"/>
    <property type="match status" value="1"/>
</dbReference>
<evidence type="ECO:0000256" key="4">
    <source>
        <dbReference type="ARBA" id="ARBA00022723"/>
    </source>
</evidence>
<evidence type="ECO:0000313" key="10">
    <source>
        <dbReference type="Proteomes" id="UP000523161"/>
    </source>
</evidence>
<dbReference type="Pfam" id="PF00753">
    <property type="entry name" value="Lactamase_B"/>
    <property type="match status" value="1"/>
</dbReference>
<gene>
    <name evidence="7 9" type="primary">gloB</name>
    <name evidence="9" type="ORF">HRH59_15360</name>
</gene>
<comment type="similarity">
    <text evidence="3 7">Belongs to the metallo-beta-lactamase superfamily. Glyoxalase II family.</text>
</comment>
<feature type="binding site" evidence="7">
    <location>
        <position position="57"/>
    </location>
    <ligand>
        <name>Zn(2+)</name>
        <dbReference type="ChEBI" id="CHEBI:29105"/>
        <label>1</label>
    </ligand>
</feature>
<keyword evidence="5 7" id="KW-0378">Hydrolase</keyword>
<dbReference type="Gene3D" id="3.60.15.10">
    <property type="entry name" value="Ribonuclease Z/Hydroxyacylglutathione hydrolase-like"/>
    <property type="match status" value="1"/>
</dbReference>
<keyword evidence="4 7" id="KW-0479">Metal-binding</keyword>
<dbReference type="SMART" id="SM00849">
    <property type="entry name" value="Lactamase_B"/>
    <property type="match status" value="1"/>
</dbReference>
<feature type="binding site" evidence="7">
    <location>
        <position position="133"/>
    </location>
    <ligand>
        <name>Zn(2+)</name>
        <dbReference type="ChEBI" id="CHEBI:29105"/>
        <label>1</label>
    </ligand>
</feature>
<evidence type="ECO:0000256" key="3">
    <source>
        <dbReference type="ARBA" id="ARBA00006759"/>
    </source>
</evidence>
<comment type="pathway">
    <text evidence="2 7">Secondary metabolite metabolism; methylglyoxal degradation; (R)-lactate from methylglyoxal: step 2/2.</text>
</comment>
<comment type="function">
    <text evidence="7">Thiolesterase that catalyzes the hydrolysis of S-D-lactoyl-glutathione to form glutathione and D-lactic acid.</text>
</comment>
<dbReference type="InterPro" id="IPR001279">
    <property type="entry name" value="Metallo-B-lactamas"/>
</dbReference>
<dbReference type="PANTHER" id="PTHR43705">
    <property type="entry name" value="HYDROXYACYLGLUTATHIONE HYDROLASE"/>
    <property type="match status" value="1"/>
</dbReference>
<reference evidence="9 10" key="1">
    <citation type="submission" date="2020-06" db="EMBL/GenBank/DDBJ databases">
        <title>Rheinheimera sp. nov., a marine bacterium isolated from coastal.</title>
        <authorList>
            <person name="Yu Q."/>
            <person name="Qi Y."/>
            <person name="Pu J."/>
        </authorList>
    </citation>
    <scope>NUCLEOTIDE SEQUENCE [LARGE SCALE GENOMIC DNA]</scope>
    <source>
        <strain evidence="9 10">YQF-2</strain>
    </source>
</reference>
<dbReference type="PANTHER" id="PTHR43705:SF1">
    <property type="entry name" value="HYDROXYACYLGLUTATHIONE HYDROLASE GLOB"/>
    <property type="match status" value="1"/>
</dbReference>
<dbReference type="InterPro" id="IPR050110">
    <property type="entry name" value="Glyoxalase_II_hydrolase"/>
</dbReference>
<feature type="domain" description="Metallo-beta-lactamase" evidence="8">
    <location>
        <begin position="12"/>
        <end position="171"/>
    </location>
</feature>
<dbReference type="InterPro" id="IPR032282">
    <property type="entry name" value="HAGH_C"/>
</dbReference>
<dbReference type="GO" id="GO:0046872">
    <property type="term" value="F:metal ion binding"/>
    <property type="evidence" value="ECO:0007669"/>
    <property type="project" value="UniProtKB-KW"/>
</dbReference>
<dbReference type="HAMAP" id="MF_01374">
    <property type="entry name" value="Glyoxalase_2"/>
    <property type="match status" value="1"/>
</dbReference>
<sequence>MSQITPIPAFEDNYIWALCQPGHSHCMVVDPGDAEPVLQFLAQQQKQLHSILVTHHHADHTGGIAKLRQLFPDVRVIGPAAGQQRIPQLTEQVKQGDAVSLTEFNLTFDVIALPGHTLDHIAFYSAPVLFCGDTLFSAGCGRLFEGSAAQMWHSLQKLLALPDNTQIFCTHEYTVANLQFALHVDSDNAALSEYSQHCRDLRLKNQPTLPVTLANEKKINPFLRSNNKLLQKKWQKDSALALFTMLRAAKDQFKA</sequence>
<dbReference type="EC" id="3.1.2.6" evidence="7"/>
<feature type="binding site" evidence="7">
    <location>
        <position position="171"/>
    </location>
    <ligand>
        <name>Zn(2+)</name>
        <dbReference type="ChEBI" id="CHEBI:29105"/>
        <label>2</label>
    </ligand>
</feature>
<dbReference type="Pfam" id="PF16123">
    <property type="entry name" value="HAGH_C"/>
    <property type="match status" value="1"/>
</dbReference>
<dbReference type="InterPro" id="IPR036866">
    <property type="entry name" value="RibonucZ/Hydroxyglut_hydro"/>
</dbReference>
<evidence type="ECO:0000259" key="8">
    <source>
        <dbReference type="SMART" id="SM00849"/>
    </source>
</evidence>
<dbReference type="AlphaFoldDB" id="A0A7Y5ATZ8"/>
<name>A0A7Y5ATZ8_9GAMM</name>
<proteinExistence type="inferred from homology"/>
<dbReference type="EMBL" id="JABSOD010000019">
    <property type="protein sequence ID" value="NRQ43926.1"/>
    <property type="molecule type" value="Genomic_DNA"/>
</dbReference>
<evidence type="ECO:0000256" key="5">
    <source>
        <dbReference type="ARBA" id="ARBA00022801"/>
    </source>
</evidence>
<dbReference type="PIRSF" id="PIRSF005457">
    <property type="entry name" value="Glx"/>
    <property type="match status" value="1"/>
</dbReference>
<dbReference type="InterPro" id="IPR035680">
    <property type="entry name" value="Clx_II_MBL"/>
</dbReference>
<dbReference type="SUPFAM" id="SSF56281">
    <property type="entry name" value="Metallo-hydrolase/oxidoreductase"/>
    <property type="match status" value="1"/>
</dbReference>
<feature type="binding site" evidence="7">
    <location>
        <position position="133"/>
    </location>
    <ligand>
        <name>Zn(2+)</name>
        <dbReference type="ChEBI" id="CHEBI:29105"/>
        <label>2</label>
    </ligand>
</feature>
<feature type="binding site" evidence="7">
    <location>
        <position position="55"/>
    </location>
    <ligand>
        <name>Zn(2+)</name>
        <dbReference type="ChEBI" id="CHEBI:29105"/>
        <label>1</label>
    </ligand>
</feature>
<comment type="cofactor">
    <cofactor evidence="7">
        <name>Zn(2+)</name>
        <dbReference type="ChEBI" id="CHEBI:29105"/>
    </cofactor>
    <text evidence="7">Binds 2 Zn(2+) ions per subunit.</text>
</comment>
<keyword evidence="6 7" id="KW-0862">Zinc</keyword>
<dbReference type="RefSeq" id="WP_173502161.1">
    <property type="nucleotide sequence ID" value="NZ_JABSOD010000019.1"/>
</dbReference>
<dbReference type="GO" id="GO:0004416">
    <property type="term" value="F:hydroxyacylglutathione hydrolase activity"/>
    <property type="evidence" value="ECO:0007669"/>
    <property type="project" value="UniProtKB-UniRule"/>
</dbReference>
<comment type="catalytic activity">
    <reaction evidence="1 7">
        <text>an S-(2-hydroxyacyl)glutathione + H2O = a 2-hydroxy carboxylate + glutathione + H(+)</text>
        <dbReference type="Rhea" id="RHEA:21864"/>
        <dbReference type="ChEBI" id="CHEBI:15377"/>
        <dbReference type="ChEBI" id="CHEBI:15378"/>
        <dbReference type="ChEBI" id="CHEBI:57925"/>
        <dbReference type="ChEBI" id="CHEBI:58896"/>
        <dbReference type="ChEBI" id="CHEBI:71261"/>
        <dbReference type="EC" id="3.1.2.6"/>
    </reaction>
</comment>
<evidence type="ECO:0000256" key="1">
    <source>
        <dbReference type="ARBA" id="ARBA00001623"/>
    </source>
</evidence>
<keyword evidence="10" id="KW-1185">Reference proteome</keyword>
<dbReference type="UniPathway" id="UPA00619">
    <property type="reaction ID" value="UER00676"/>
</dbReference>
<feature type="binding site" evidence="7">
    <location>
        <position position="116"/>
    </location>
    <ligand>
        <name>Zn(2+)</name>
        <dbReference type="ChEBI" id="CHEBI:29105"/>
        <label>1</label>
    </ligand>
</feature>
<dbReference type="CDD" id="cd07723">
    <property type="entry name" value="hydroxyacylglutathione_hydrolase_MBL-fold"/>
    <property type="match status" value="1"/>
</dbReference>
<accession>A0A7Y5ATZ8</accession>